<dbReference type="InterPro" id="IPR050235">
    <property type="entry name" value="CK1_Ser-Thr_kinase"/>
</dbReference>
<dbReference type="Pfam" id="PF00069">
    <property type="entry name" value="Pkinase"/>
    <property type="match status" value="1"/>
</dbReference>
<reference evidence="4" key="1">
    <citation type="submission" date="2022-11" db="UniProtKB">
        <authorList>
            <consortium name="WormBaseParasite"/>
        </authorList>
    </citation>
    <scope>IDENTIFICATION</scope>
</reference>
<sequence length="537" mass="62128">MGDSMELMREHSKPMIRRSLVSRNVRNTRHEANLEPPNTQSLKDLKIPEEFTKVGIEVFLKFDGWHQDERIQIFTTNRCLDFMDHKKWGADATFDPTPCSLDNCGSSLFGLVIVMFQWIAEKRVTAHWAGANEPRRGQTYVDVDNRVKNTVKRYDQMPKVEFLQLIALNLGRIPVFKAPELVDVEVLANKFGIKLNKEQLGCLEPTVWLNGETVNFYHQMIVQQNKYDLNLPPLLYSVASLSRYLCALALEIDMAQELVQLNPGTKVERWMIDKKLDRRANEQIQVLKMEVFVLTELTKRASKHFCKIEDKGRFGSFNYVVMTLVGKSLQDLRKENPLQHFSMGTAIGAGIQTLEALEDLHGIGYLHRDVKPGNYTIGRAELNELRKIYILDFGMARKFTNDAGVIRRPRAAAGFRGTVRYAPISCHIQRELCRKDDIEVWVYMCVELTTGNLPWKNVQDMNEVGEFKKRVRLPQFQNELFNGCPREYSEILTYVDGLKYYDKPDYQQIYSVMRRAFTSQGVQEFPYDWEKPAAGGW</sequence>
<dbReference type="SMART" id="SM00220">
    <property type="entry name" value="S_TKc"/>
    <property type="match status" value="1"/>
</dbReference>
<dbReference type="Proteomes" id="UP000887574">
    <property type="component" value="Unplaced"/>
</dbReference>
<dbReference type="Gene3D" id="1.10.510.10">
    <property type="entry name" value="Transferase(Phosphotransferase) domain 1"/>
    <property type="match status" value="1"/>
</dbReference>
<evidence type="ECO:0000256" key="1">
    <source>
        <dbReference type="ARBA" id="ARBA00012513"/>
    </source>
</evidence>
<dbReference type="PANTHER" id="PTHR11909">
    <property type="entry name" value="CASEIN KINASE-RELATED"/>
    <property type="match status" value="1"/>
</dbReference>
<dbReference type="AlphaFoldDB" id="A0A915DED6"/>
<dbReference type="PROSITE" id="PS00108">
    <property type="entry name" value="PROTEIN_KINASE_ST"/>
    <property type="match status" value="1"/>
</dbReference>
<accession>A0A915DED6</accession>
<dbReference type="InterPro" id="IPR000719">
    <property type="entry name" value="Prot_kinase_dom"/>
</dbReference>
<dbReference type="InterPro" id="IPR008271">
    <property type="entry name" value="Ser/Thr_kinase_AS"/>
</dbReference>
<dbReference type="WBParaSite" id="jg18700">
    <property type="protein sequence ID" value="jg18700"/>
    <property type="gene ID" value="jg18700"/>
</dbReference>
<dbReference type="EC" id="2.7.11.1" evidence="1"/>
<dbReference type="GO" id="GO:0004674">
    <property type="term" value="F:protein serine/threonine kinase activity"/>
    <property type="evidence" value="ECO:0007669"/>
    <property type="project" value="UniProtKB-EC"/>
</dbReference>
<proteinExistence type="predicted"/>
<dbReference type="InterPro" id="IPR011009">
    <property type="entry name" value="Kinase-like_dom_sf"/>
</dbReference>
<dbReference type="GO" id="GO:0005524">
    <property type="term" value="F:ATP binding"/>
    <property type="evidence" value="ECO:0007669"/>
    <property type="project" value="InterPro"/>
</dbReference>
<dbReference type="PROSITE" id="PS50011">
    <property type="entry name" value="PROTEIN_KINASE_DOM"/>
    <property type="match status" value="1"/>
</dbReference>
<evidence type="ECO:0000313" key="4">
    <source>
        <dbReference type="WBParaSite" id="jg18700"/>
    </source>
</evidence>
<evidence type="ECO:0000313" key="3">
    <source>
        <dbReference type="Proteomes" id="UP000887574"/>
    </source>
</evidence>
<evidence type="ECO:0000259" key="2">
    <source>
        <dbReference type="PROSITE" id="PS50011"/>
    </source>
</evidence>
<feature type="domain" description="Protein kinase" evidence="2">
    <location>
        <begin position="238"/>
        <end position="518"/>
    </location>
</feature>
<name>A0A915DED6_9BILA</name>
<protein>
    <recommendedName>
        <fullName evidence="1">non-specific serine/threonine protein kinase</fullName>
        <ecNumber evidence="1">2.7.11.1</ecNumber>
    </recommendedName>
</protein>
<dbReference type="Gene3D" id="1.10.418.20">
    <property type="match status" value="1"/>
</dbReference>
<dbReference type="SUPFAM" id="SSF56112">
    <property type="entry name" value="Protein kinase-like (PK-like)"/>
    <property type="match status" value="1"/>
</dbReference>
<keyword evidence="3" id="KW-1185">Reference proteome</keyword>
<organism evidence="3 4">
    <name type="scientific">Ditylenchus dipsaci</name>
    <dbReference type="NCBI Taxonomy" id="166011"/>
    <lineage>
        <taxon>Eukaryota</taxon>
        <taxon>Metazoa</taxon>
        <taxon>Ecdysozoa</taxon>
        <taxon>Nematoda</taxon>
        <taxon>Chromadorea</taxon>
        <taxon>Rhabditida</taxon>
        <taxon>Tylenchina</taxon>
        <taxon>Tylenchomorpha</taxon>
        <taxon>Sphaerularioidea</taxon>
        <taxon>Anguinidae</taxon>
        <taxon>Anguininae</taxon>
        <taxon>Ditylenchus</taxon>
    </lineage>
</organism>